<dbReference type="Pfam" id="PF02518">
    <property type="entry name" value="HATPase_c"/>
    <property type="match status" value="1"/>
</dbReference>
<evidence type="ECO:0000313" key="10">
    <source>
        <dbReference type="EMBL" id="MFC3676353.1"/>
    </source>
</evidence>
<sequence length="405" mass="43747">MIGSEILETIGTVAVPLPSVPPTMRCEDVDRRFQADPDLGAIAVVGHDGRPVGLINRYDLITHLSRDFGRALFARKPVAELMDRNPLIVESSISVDKLESLIADEHQAALLRGFIVTRAGIYYGVGTALLLLQLGMARSERRNRALERARQAAEEASLSKTRFLANMSHELRTPLNAIIGFAEVIRKEMLGPIGNARYTEYVDDILSSGQHLLSLINNILDMSKIESGSWRIQPEVIDPVEVLETSLRIFRERAIGRGVHLNMAADPDLFEGFVDRQALRQILLNLVSNAIKFTANGGTVEVGAAGQADGGFRIWVSDTGIGIAPENIPVVLAPFGQVENDLTRKYEGTGLGLPLVKSLVELHGGSFELDSAPGRGTTVRAHFPPPPAAGTVVAAIAESPAAMSD</sequence>
<evidence type="ECO:0000256" key="7">
    <source>
        <dbReference type="PROSITE-ProRule" id="PRU00703"/>
    </source>
</evidence>
<evidence type="ECO:0000259" key="8">
    <source>
        <dbReference type="PROSITE" id="PS50109"/>
    </source>
</evidence>
<dbReference type="InterPro" id="IPR003594">
    <property type="entry name" value="HATPase_dom"/>
</dbReference>
<dbReference type="InterPro" id="IPR000644">
    <property type="entry name" value="CBS_dom"/>
</dbReference>
<dbReference type="SUPFAM" id="SSF54631">
    <property type="entry name" value="CBS-domain pair"/>
    <property type="match status" value="1"/>
</dbReference>
<dbReference type="InterPro" id="IPR005467">
    <property type="entry name" value="His_kinase_dom"/>
</dbReference>
<dbReference type="InterPro" id="IPR050736">
    <property type="entry name" value="Sensor_HK_Regulatory"/>
</dbReference>
<evidence type="ECO:0000313" key="11">
    <source>
        <dbReference type="Proteomes" id="UP001595711"/>
    </source>
</evidence>
<proteinExistence type="predicted"/>
<dbReference type="PANTHER" id="PTHR43711">
    <property type="entry name" value="TWO-COMPONENT HISTIDINE KINASE"/>
    <property type="match status" value="1"/>
</dbReference>
<dbReference type="Gene3D" id="3.30.565.10">
    <property type="entry name" value="Histidine kinase-like ATPase, C-terminal domain"/>
    <property type="match status" value="1"/>
</dbReference>
<organism evidence="10 11">
    <name type="scientific">Ferrovibrio xuzhouensis</name>
    <dbReference type="NCBI Taxonomy" id="1576914"/>
    <lineage>
        <taxon>Bacteria</taxon>
        <taxon>Pseudomonadati</taxon>
        <taxon>Pseudomonadota</taxon>
        <taxon>Alphaproteobacteria</taxon>
        <taxon>Rhodospirillales</taxon>
        <taxon>Rhodospirillaceae</taxon>
        <taxon>Ferrovibrio</taxon>
    </lineage>
</organism>
<keyword evidence="4" id="KW-0808">Transferase</keyword>
<comment type="catalytic activity">
    <reaction evidence="1">
        <text>ATP + protein L-histidine = ADP + protein N-phospho-L-histidine.</text>
        <dbReference type="EC" id="2.7.13.3"/>
    </reaction>
</comment>
<dbReference type="InterPro" id="IPR003661">
    <property type="entry name" value="HisK_dim/P_dom"/>
</dbReference>
<dbReference type="InterPro" id="IPR036890">
    <property type="entry name" value="HATPase_C_sf"/>
</dbReference>
<feature type="domain" description="CBS" evidence="9">
    <location>
        <begin position="10"/>
        <end position="72"/>
    </location>
</feature>
<dbReference type="CDD" id="cd00082">
    <property type="entry name" value="HisKA"/>
    <property type="match status" value="1"/>
</dbReference>
<dbReference type="Pfam" id="PF00512">
    <property type="entry name" value="HisKA"/>
    <property type="match status" value="1"/>
</dbReference>
<dbReference type="SMART" id="SM00116">
    <property type="entry name" value="CBS"/>
    <property type="match status" value="1"/>
</dbReference>
<dbReference type="InterPro" id="IPR036097">
    <property type="entry name" value="HisK_dim/P_sf"/>
</dbReference>
<evidence type="ECO:0000256" key="4">
    <source>
        <dbReference type="ARBA" id="ARBA00022679"/>
    </source>
</evidence>
<dbReference type="Gene3D" id="1.10.287.130">
    <property type="match status" value="1"/>
</dbReference>
<dbReference type="RefSeq" id="WP_379726806.1">
    <property type="nucleotide sequence ID" value="NZ_JBHRYJ010000002.1"/>
</dbReference>
<dbReference type="PROSITE" id="PS50109">
    <property type="entry name" value="HIS_KIN"/>
    <property type="match status" value="1"/>
</dbReference>
<dbReference type="SMART" id="SM00387">
    <property type="entry name" value="HATPase_c"/>
    <property type="match status" value="1"/>
</dbReference>
<evidence type="ECO:0000256" key="5">
    <source>
        <dbReference type="ARBA" id="ARBA00022777"/>
    </source>
</evidence>
<evidence type="ECO:0000256" key="3">
    <source>
        <dbReference type="ARBA" id="ARBA00022553"/>
    </source>
</evidence>
<dbReference type="SUPFAM" id="SSF47384">
    <property type="entry name" value="Homodimeric domain of signal transducing histidine kinase"/>
    <property type="match status" value="1"/>
</dbReference>
<dbReference type="InterPro" id="IPR004358">
    <property type="entry name" value="Sig_transdc_His_kin-like_C"/>
</dbReference>
<dbReference type="SUPFAM" id="SSF55874">
    <property type="entry name" value="ATPase domain of HSP90 chaperone/DNA topoisomerase II/histidine kinase"/>
    <property type="match status" value="1"/>
</dbReference>
<evidence type="ECO:0000259" key="9">
    <source>
        <dbReference type="PROSITE" id="PS51371"/>
    </source>
</evidence>
<dbReference type="SMART" id="SM00388">
    <property type="entry name" value="HisKA"/>
    <property type="match status" value="1"/>
</dbReference>
<dbReference type="Gene3D" id="3.10.580.10">
    <property type="entry name" value="CBS-domain"/>
    <property type="match status" value="1"/>
</dbReference>
<protein>
    <recommendedName>
        <fullName evidence="2">histidine kinase</fullName>
        <ecNumber evidence="2">2.7.13.3</ecNumber>
    </recommendedName>
</protein>
<evidence type="ECO:0000256" key="2">
    <source>
        <dbReference type="ARBA" id="ARBA00012438"/>
    </source>
</evidence>
<dbReference type="EMBL" id="JBHRYJ010000002">
    <property type="protein sequence ID" value="MFC3676353.1"/>
    <property type="molecule type" value="Genomic_DNA"/>
</dbReference>
<dbReference type="EC" id="2.7.13.3" evidence="2"/>
<dbReference type="CDD" id="cd16922">
    <property type="entry name" value="HATPase_EvgS-ArcB-TorS-like"/>
    <property type="match status" value="1"/>
</dbReference>
<dbReference type="PRINTS" id="PR00344">
    <property type="entry name" value="BCTRLSENSOR"/>
</dbReference>
<keyword evidence="10" id="KW-0547">Nucleotide-binding</keyword>
<evidence type="ECO:0000256" key="6">
    <source>
        <dbReference type="ARBA" id="ARBA00023012"/>
    </source>
</evidence>
<evidence type="ECO:0000256" key="1">
    <source>
        <dbReference type="ARBA" id="ARBA00000085"/>
    </source>
</evidence>
<dbReference type="InterPro" id="IPR046342">
    <property type="entry name" value="CBS_dom_sf"/>
</dbReference>
<dbReference type="PROSITE" id="PS51371">
    <property type="entry name" value="CBS"/>
    <property type="match status" value="1"/>
</dbReference>
<dbReference type="Proteomes" id="UP001595711">
    <property type="component" value="Unassembled WGS sequence"/>
</dbReference>
<keyword evidence="3" id="KW-0597">Phosphoprotein</keyword>
<feature type="domain" description="Histidine kinase" evidence="8">
    <location>
        <begin position="166"/>
        <end position="387"/>
    </location>
</feature>
<keyword evidence="11" id="KW-1185">Reference proteome</keyword>
<dbReference type="CDD" id="cd04598">
    <property type="entry name" value="CBS_pair_GGDEF_EAL"/>
    <property type="match status" value="1"/>
</dbReference>
<reference evidence="11" key="1">
    <citation type="journal article" date="2019" name="Int. J. Syst. Evol. Microbiol.">
        <title>The Global Catalogue of Microorganisms (GCM) 10K type strain sequencing project: providing services to taxonomists for standard genome sequencing and annotation.</title>
        <authorList>
            <consortium name="The Broad Institute Genomics Platform"/>
            <consortium name="The Broad Institute Genome Sequencing Center for Infectious Disease"/>
            <person name="Wu L."/>
            <person name="Ma J."/>
        </authorList>
    </citation>
    <scope>NUCLEOTIDE SEQUENCE [LARGE SCALE GENOMIC DNA]</scope>
    <source>
        <strain evidence="11">KCTC 42182</strain>
    </source>
</reference>
<dbReference type="GO" id="GO:0005524">
    <property type="term" value="F:ATP binding"/>
    <property type="evidence" value="ECO:0007669"/>
    <property type="project" value="UniProtKB-KW"/>
</dbReference>
<dbReference type="PANTHER" id="PTHR43711:SF26">
    <property type="entry name" value="SENSOR HISTIDINE KINASE RCSC"/>
    <property type="match status" value="1"/>
</dbReference>
<accession>A0ABV7VFX8</accession>
<dbReference type="Pfam" id="PF00571">
    <property type="entry name" value="CBS"/>
    <property type="match status" value="1"/>
</dbReference>
<gene>
    <name evidence="10" type="ORF">ACFOOQ_12415</name>
</gene>
<keyword evidence="6" id="KW-0902">Two-component regulatory system</keyword>
<name>A0ABV7VFX8_9PROT</name>
<keyword evidence="5" id="KW-0418">Kinase</keyword>
<comment type="caution">
    <text evidence="10">The sequence shown here is derived from an EMBL/GenBank/DDBJ whole genome shotgun (WGS) entry which is preliminary data.</text>
</comment>
<keyword evidence="10" id="KW-0067">ATP-binding</keyword>
<keyword evidence="7" id="KW-0129">CBS domain</keyword>